<evidence type="ECO:0000313" key="1">
    <source>
        <dbReference type="EMBL" id="KKF21321.1"/>
    </source>
</evidence>
<dbReference type="AlphaFoldDB" id="A0A0F8AI18"/>
<accession>A0A0F8AI18</accession>
<dbReference type="EMBL" id="KQ041894">
    <property type="protein sequence ID" value="KKF21321.1"/>
    <property type="molecule type" value="Genomic_DNA"/>
</dbReference>
<gene>
    <name evidence="1" type="ORF">EH28_00438</name>
</gene>
<organism evidence="1">
    <name type="scientific">Larimichthys crocea</name>
    <name type="common">Large yellow croaker</name>
    <name type="synonym">Pseudosciaena crocea</name>
    <dbReference type="NCBI Taxonomy" id="215358"/>
    <lineage>
        <taxon>Eukaryota</taxon>
        <taxon>Metazoa</taxon>
        <taxon>Chordata</taxon>
        <taxon>Craniata</taxon>
        <taxon>Vertebrata</taxon>
        <taxon>Euteleostomi</taxon>
        <taxon>Actinopterygii</taxon>
        <taxon>Neopterygii</taxon>
        <taxon>Teleostei</taxon>
        <taxon>Neoteleostei</taxon>
        <taxon>Acanthomorphata</taxon>
        <taxon>Eupercaria</taxon>
        <taxon>Sciaenidae</taxon>
        <taxon>Larimichthys</taxon>
    </lineage>
</organism>
<dbReference type="GO" id="GO:0007035">
    <property type="term" value="P:vacuolar acidification"/>
    <property type="evidence" value="ECO:0007669"/>
    <property type="project" value="TreeGrafter"/>
</dbReference>
<reference evidence="1" key="1">
    <citation type="journal article" date="2015" name="PLoS Genet.">
        <title>Genome Sequencing of the Perciform Fish Larimichthys crocea Provides Insights into Molecular and Genetic Mechanisms of Stress Adaptation.</title>
        <authorList>
            <person name="Ao J."/>
            <person name="Mu Y."/>
            <person name="Xiang L.X."/>
            <person name="Fan D."/>
            <person name="Feng M."/>
            <person name="Zhang S."/>
            <person name="Shi Q."/>
            <person name="Zhu L.Y."/>
            <person name="Li T."/>
            <person name="Ding Y."/>
            <person name="Nie L."/>
            <person name="Li Q."/>
            <person name="Dong W.R."/>
            <person name="Jiang L."/>
            <person name="Sun B."/>
            <person name="Zhang X."/>
            <person name="Li M."/>
            <person name="Zhang H.Q."/>
            <person name="Xie S."/>
            <person name="Zhu Y."/>
            <person name="Jiang X."/>
            <person name="Wang X."/>
            <person name="Mu P."/>
            <person name="Chen W."/>
            <person name="Yue Z."/>
            <person name="Wang Z."/>
            <person name="Wang J."/>
            <person name="Shao J.Z."/>
            <person name="Chen X."/>
        </authorList>
    </citation>
    <scope>NUCLEOTIDE SEQUENCE [LARGE SCALE GENOMIC DNA]</scope>
    <source>
        <strain evidence="1">SSNF</strain>
        <tissue evidence="1">Blood</tissue>
    </source>
</reference>
<protein>
    <submittedName>
        <fullName evidence="1">DmX-like protein 1</fullName>
    </submittedName>
</protein>
<dbReference type="GO" id="GO:0043291">
    <property type="term" value="C:RAVE complex"/>
    <property type="evidence" value="ECO:0007669"/>
    <property type="project" value="TreeGrafter"/>
</dbReference>
<dbReference type="PANTHER" id="PTHR13950:SF12">
    <property type="entry name" value="DMX-LIKE PROTEIN 1"/>
    <property type="match status" value="1"/>
</dbReference>
<dbReference type="eggNOG" id="KOG1064">
    <property type="taxonomic scope" value="Eukaryota"/>
</dbReference>
<sequence>MELILLLQESHQDDSTQSAVTPCCQQTSIPLLMACTANVKTVVANPIVYLTNLTHDILQTINALDSPPHPDIVNNEIYVLHTLAASLSACIYQCLCDGHTHR</sequence>
<dbReference type="InterPro" id="IPR052208">
    <property type="entry name" value="DmX-like/RAVE_component"/>
</dbReference>
<name>A0A0F8AI18_LARCR</name>
<dbReference type="PANTHER" id="PTHR13950">
    <property type="entry name" value="RABCONNECTIN-RELATED"/>
    <property type="match status" value="1"/>
</dbReference>
<proteinExistence type="predicted"/>